<dbReference type="PANTHER" id="PTHR47197">
    <property type="entry name" value="PROTEIN NIRF"/>
    <property type="match status" value="1"/>
</dbReference>
<dbReference type="AlphaFoldDB" id="A0A1V9EJE2"/>
<dbReference type="RefSeq" id="WP_081201896.1">
    <property type="nucleotide sequence ID" value="NZ_FOCZ01000020.1"/>
</dbReference>
<dbReference type="OrthoDB" id="792648at2"/>
<name>A0A1V9EJE2_9BACT</name>
<dbReference type="EMBL" id="LVXG01000024">
    <property type="protein sequence ID" value="OQP46249.1"/>
    <property type="molecule type" value="Genomic_DNA"/>
</dbReference>
<accession>A0A1V9EJE2</accession>
<reference evidence="2" key="1">
    <citation type="submission" date="2016-04" db="EMBL/GenBank/DDBJ databases">
        <authorList>
            <person name="Chen L."/>
            <person name="Zhuang W."/>
            <person name="Wang G."/>
        </authorList>
    </citation>
    <scope>NUCLEOTIDE SEQUENCE [LARGE SCALE GENOMIC DNA]</scope>
    <source>
        <strain evidence="2">17621</strain>
    </source>
</reference>
<dbReference type="STRING" id="354355.SAMN05660816_06416"/>
<evidence type="ECO:0000313" key="2">
    <source>
        <dbReference type="Proteomes" id="UP000192610"/>
    </source>
</evidence>
<dbReference type="Proteomes" id="UP000192610">
    <property type="component" value="Unassembled WGS sequence"/>
</dbReference>
<evidence type="ECO:0008006" key="3">
    <source>
        <dbReference type="Google" id="ProtNLM"/>
    </source>
</evidence>
<dbReference type="PROSITE" id="PS51257">
    <property type="entry name" value="PROKAR_LIPOPROTEIN"/>
    <property type="match status" value="1"/>
</dbReference>
<dbReference type="PANTHER" id="PTHR47197:SF3">
    <property type="entry name" value="DIHYDRO-HEME D1 DEHYDROGENASE"/>
    <property type="match status" value="1"/>
</dbReference>
<protein>
    <recommendedName>
        <fullName evidence="3">SMP-30/Gluconolactonase/LRE-like region domain-containing protein</fullName>
    </recommendedName>
</protein>
<gene>
    <name evidence="1" type="ORF">A4H97_31295</name>
</gene>
<dbReference type="SUPFAM" id="SSF63825">
    <property type="entry name" value="YWTD domain"/>
    <property type="match status" value="1"/>
</dbReference>
<dbReference type="Pfam" id="PF16819">
    <property type="entry name" value="DUF5074"/>
    <property type="match status" value="1"/>
</dbReference>
<dbReference type="InterPro" id="IPR051200">
    <property type="entry name" value="Host-pathogen_enzymatic-act"/>
</dbReference>
<dbReference type="InterPro" id="IPR015943">
    <property type="entry name" value="WD40/YVTN_repeat-like_dom_sf"/>
</dbReference>
<dbReference type="Gene3D" id="2.130.10.10">
    <property type="entry name" value="YVTN repeat-like/Quinoprotein amine dehydrogenase"/>
    <property type="match status" value="1"/>
</dbReference>
<sequence length="358" mass="38616">MNQNRIILLVTLLVAGLASCKKDKDDTQAPKITPGVLVLCEGLANKNNSMLSYYSFSTQTASTDLFANTNAGTGLGDTGNDMVIYGGKMYIVMNVSSVVTVVDAHTGLKIKNIDFLKSDGAPRQPRYVIPYKSKILVSDWDGKVAVIDTTGLTIEQDINLGKTNLEQMAIIGDKLYVVNSGALNTVNDSTVSEINLNTMTETRKITVGYNPGYMTADEAGNLYITCGPDYNTGTLGARLVKVSTASNSVLKVADTSVGRIKYYNGALYAASSYEGVKTVRKLSTTDFSQQSPNFVTDGTVIVNPYNVNVNPDNDDVYITDAKDYKTSGEVFCFDKNGKIKFSFSTTPAVNPSTVVFVK</sequence>
<keyword evidence="2" id="KW-1185">Reference proteome</keyword>
<comment type="caution">
    <text evidence="1">The sequence shown here is derived from an EMBL/GenBank/DDBJ whole genome shotgun (WGS) entry which is preliminary data.</text>
</comment>
<dbReference type="InterPro" id="IPR031815">
    <property type="entry name" value="DUF5074"/>
</dbReference>
<evidence type="ECO:0000313" key="1">
    <source>
        <dbReference type="EMBL" id="OQP46249.1"/>
    </source>
</evidence>
<proteinExistence type="predicted"/>
<organism evidence="1 2">
    <name type="scientific">Niastella yeongjuensis</name>
    <dbReference type="NCBI Taxonomy" id="354355"/>
    <lineage>
        <taxon>Bacteria</taxon>
        <taxon>Pseudomonadati</taxon>
        <taxon>Bacteroidota</taxon>
        <taxon>Chitinophagia</taxon>
        <taxon>Chitinophagales</taxon>
        <taxon>Chitinophagaceae</taxon>
        <taxon>Niastella</taxon>
    </lineage>
</organism>